<evidence type="ECO:0000256" key="3">
    <source>
        <dbReference type="ARBA" id="ARBA00022748"/>
    </source>
</evidence>
<name>A0A4Q9KJ99_PROTD</name>
<feature type="domain" description="ResB-like" evidence="8">
    <location>
        <begin position="202"/>
        <end position="295"/>
    </location>
</feature>
<feature type="transmembrane region" description="Helical" evidence="7">
    <location>
        <begin position="254"/>
        <end position="273"/>
    </location>
</feature>
<comment type="caution">
    <text evidence="9">The sequence shown here is derived from an EMBL/GenBank/DDBJ whole genome shotgun (WGS) entry which is preliminary data.</text>
</comment>
<dbReference type="Proteomes" id="UP000291933">
    <property type="component" value="Unassembled WGS sequence"/>
</dbReference>
<evidence type="ECO:0000259" key="8">
    <source>
        <dbReference type="Pfam" id="PF05140"/>
    </source>
</evidence>
<dbReference type="RefSeq" id="WP_131172395.1">
    <property type="nucleotide sequence ID" value="NZ_FXTL01000012.1"/>
</dbReference>
<proteinExistence type="predicted"/>
<evidence type="ECO:0000256" key="4">
    <source>
        <dbReference type="ARBA" id="ARBA00022989"/>
    </source>
</evidence>
<evidence type="ECO:0000313" key="9">
    <source>
        <dbReference type="EMBL" id="TBT94497.1"/>
    </source>
</evidence>
<keyword evidence="4 7" id="KW-1133">Transmembrane helix</keyword>
<dbReference type="Pfam" id="PF05140">
    <property type="entry name" value="ResB"/>
    <property type="match status" value="2"/>
</dbReference>
<keyword evidence="2 7" id="KW-0812">Transmembrane</keyword>
<keyword evidence="3" id="KW-0201">Cytochrome c-type biogenesis</keyword>
<gene>
    <name evidence="9" type="ORF">ET996_09845</name>
</gene>
<organism evidence="9 10">
    <name type="scientific">Propioniciclava tarda</name>
    <dbReference type="NCBI Taxonomy" id="433330"/>
    <lineage>
        <taxon>Bacteria</taxon>
        <taxon>Bacillati</taxon>
        <taxon>Actinomycetota</taxon>
        <taxon>Actinomycetes</taxon>
        <taxon>Propionibacteriales</taxon>
        <taxon>Propionibacteriaceae</taxon>
        <taxon>Propioniciclava</taxon>
    </lineage>
</organism>
<evidence type="ECO:0000256" key="1">
    <source>
        <dbReference type="ARBA" id="ARBA00004141"/>
    </source>
</evidence>
<feature type="transmembrane region" description="Helical" evidence="7">
    <location>
        <begin position="42"/>
        <end position="63"/>
    </location>
</feature>
<evidence type="ECO:0000313" key="10">
    <source>
        <dbReference type="Proteomes" id="UP000291933"/>
    </source>
</evidence>
<keyword evidence="10" id="KW-1185">Reference proteome</keyword>
<dbReference type="InterPro" id="IPR007816">
    <property type="entry name" value="ResB-like_domain"/>
</dbReference>
<dbReference type="GO" id="GO:0017004">
    <property type="term" value="P:cytochrome complex assembly"/>
    <property type="evidence" value="ECO:0007669"/>
    <property type="project" value="UniProtKB-KW"/>
</dbReference>
<evidence type="ECO:0000256" key="7">
    <source>
        <dbReference type="SAM" id="Phobius"/>
    </source>
</evidence>
<keyword evidence="5 7" id="KW-0472">Membrane</keyword>
<dbReference type="EMBL" id="SDMR01000012">
    <property type="protein sequence ID" value="TBT94497.1"/>
    <property type="molecule type" value="Genomic_DNA"/>
</dbReference>
<evidence type="ECO:0000256" key="6">
    <source>
        <dbReference type="SAM" id="MobiDB-lite"/>
    </source>
</evidence>
<evidence type="ECO:0000256" key="5">
    <source>
        <dbReference type="ARBA" id="ARBA00023136"/>
    </source>
</evidence>
<feature type="domain" description="ResB-like" evidence="8">
    <location>
        <begin position="24"/>
        <end position="185"/>
    </location>
</feature>
<reference evidence="9 10" key="1">
    <citation type="submission" date="2019-01" db="EMBL/GenBank/DDBJ databases">
        <title>Lactibacter flavus gen. nov., sp. nov., a novel bacterium of the family Propionibacteriaceae isolated from raw milk and dairy products.</title>
        <authorList>
            <person name="Huptas C."/>
            <person name="Wenning M."/>
            <person name="Breitenwieser F."/>
            <person name="Doll E."/>
            <person name="Von Neubeck M."/>
            <person name="Busse H.-J."/>
            <person name="Scherer S."/>
        </authorList>
    </citation>
    <scope>NUCLEOTIDE SEQUENCE [LARGE SCALE GENOMIC DNA]</scope>
    <source>
        <strain evidence="9 10">DSM 22130</strain>
    </source>
</reference>
<feature type="compositionally biased region" description="Polar residues" evidence="6">
    <location>
        <begin position="12"/>
        <end position="22"/>
    </location>
</feature>
<comment type="subcellular location">
    <subcellularLocation>
        <location evidence="1">Membrane</location>
        <topology evidence="1">Multi-pass membrane protein</topology>
    </subcellularLocation>
</comment>
<feature type="region of interest" description="Disordered" evidence="6">
    <location>
        <begin position="1"/>
        <end position="24"/>
    </location>
</feature>
<protein>
    <recommendedName>
        <fullName evidence="8">ResB-like domain-containing protein</fullName>
    </recommendedName>
</protein>
<dbReference type="AlphaFoldDB" id="A0A4Q9KJ99"/>
<sequence length="319" mass="34217">MLRWSGSRPASLRSTSGCSTAARSPGADVYADKFRWGPFGTVVAHLSFLIILAGFVVSGTSGFKDNQVIAPIGVPVAVGHDTGLTVTAMSFQDSYYDNGSPKDYVSDLVVTKGGVQVARQETRVNTPLIVDGVWFHQAFFGVGADVTATKDGQTIFTDTVPLQWTSDDGQRSIGQFAIQSAGVSVYVIQAASGAKLADLPAGSVALEVHKTGVTDPQVQVVSQGKSATIDGITYTFDRNRQYTGLAITRDPGSWIVWLGSILLILGSYLTFFLPHRRVWVRVRPTAKGSSIQVGSPIKRDPAFEPRFNDIVARIQSTES</sequence>
<dbReference type="GO" id="GO:0016020">
    <property type="term" value="C:membrane"/>
    <property type="evidence" value="ECO:0007669"/>
    <property type="project" value="UniProtKB-SubCell"/>
</dbReference>
<dbReference type="PANTHER" id="PTHR31566">
    <property type="entry name" value="CYTOCHROME C BIOGENESIS PROTEIN CCS1, CHLOROPLASTIC"/>
    <property type="match status" value="1"/>
</dbReference>
<dbReference type="OrthoDB" id="9770923at2"/>
<accession>A0A4Q9KJ99</accession>
<dbReference type="InterPro" id="IPR023494">
    <property type="entry name" value="Cyt_c_bgen_Ccs1/CcsB/ResB"/>
</dbReference>
<evidence type="ECO:0000256" key="2">
    <source>
        <dbReference type="ARBA" id="ARBA00022692"/>
    </source>
</evidence>
<dbReference type="PANTHER" id="PTHR31566:SF0">
    <property type="entry name" value="CYTOCHROME C BIOGENESIS PROTEIN CCS1, CHLOROPLASTIC"/>
    <property type="match status" value="1"/>
</dbReference>